<protein>
    <submittedName>
        <fullName evidence="1">Uncharacterized protein</fullName>
    </submittedName>
</protein>
<dbReference type="AlphaFoldDB" id="A0A427ACW4"/>
<proteinExistence type="predicted"/>
<evidence type="ECO:0000313" key="1">
    <source>
        <dbReference type="EMBL" id="RRT74107.1"/>
    </source>
</evidence>
<accession>A0A427ACW4</accession>
<evidence type="ECO:0000313" key="2">
    <source>
        <dbReference type="Proteomes" id="UP000287651"/>
    </source>
</evidence>
<dbReference type="Proteomes" id="UP000287651">
    <property type="component" value="Unassembled WGS sequence"/>
</dbReference>
<comment type="caution">
    <text evidence="1">The sequence shown here is derived from an EMBL/GenBank/DDBJ whole genome shotgun (WGS) entry which is preliminary data.</text>
</comment>
<organism evidence="1 2">
    <name type="scientific">Ensete ventricosum</name>
    <name type="common">Abyssinian banana</name>
    <name type="synonym">Musa ensete</name>
    <dbReference type="NCBI Taxonomy" id="4639"/>
    <lineage>
        <taxon>Eukaryota</taxon>
        <taxon>Viridiplantae</taxon>
        <taxon>Streptophyta</taxon>
        <taxon>Embryophyta</taxon>
        <taxon>Tracheophyta</taxon>
        <taxon>Spermatophyta</taxon>
        <taxon>Magnoliopsida</taxon>
        <taxon>Liliopsida</taxon>
        <taxon>Zingiberales</taxon>
        <taxon>Musaceae</taxon>
        <taxon>Ensete</taxon>
    </lineage>
</organism>
<name>A0A427ACW4_ENSVE</name>
<gene>
    <name evidence="1" type="ORF">B296_00032689</name>
</gene>
<sequence length="128" mass="14026">MIQVLFSLRLEADFGIGEAPRPLLDYGPSIGLAHRGAVSTRSRSIDYDINLSFDWVGWVRLSVSLQSPVGVVSSPLDIMIEVSLADQVFDLVLYVPTLLSVVAVFMMETTISAPVPFLGMGLDAIWER</sequence>
<dbReference type="EMBL" id="AMZH03002878">
    <property type="protein sequence ID" value="RRT74107.1"/>
    <property type="molecule type" value="Genomic_DNA"/>
</dbReference>
<reference evidence="1 2" key="1">
    <citation type="journal article" date="2014" name="Agronomy (Basel)">
        <title>A Draft Genome Sequence for Ensete ventricosum, the Drought-Tolerant Tree Against Hunger.</title>
        <authorList>
            <person name="Harrison J."/>
            <person name="Moore K.A."/>
            <person name="Paszkiewicz K."/>
            <person name="Jones T."/>
            <person name="Grant M."/>
            <person name="Ambacheew D."/>
            <person name="Muzemil S."/>
            <person name="Studholme D.J."/>
        </authorList>
    </citation>
    <scope>NUCLEOTIDE SEQUENCE [LARGE SCALE GENOMIC DNA]</scope>
</reference>